<name>A0A8T1P4M3_CARIL</name>
<evidence type="ECO:0000313" key="3">
    <source>
        <dbReference type="Proteomes" id="UP000811609"/>
    </source>
</evidence>
<dbReference type="Pfam" id="PF13456">
    <property type="entry name" value="RVT_3"/>
    <property type="match status" value="1"/>
</dbReference>
<keyword evidence="3" id="KW-1185">Reference proteome</keyword>
<dbReference type="GO" id="GO:0004523">
    <property type="term" value="F:RNA-DNA hybrid ribonuclease activity"/>
    <property type="evidence" value="ECO:0007669"/>
    <property type="project" value="InterPro"/>
</dbReference>
<dbReference type="Proteomes" id="UP000811609">
    <property type="component" value="Chromosome 10"/>
</dbReference>
<dbReference type="PANTHER" id="PTHR47074:SF48">
    <property type="entry name" value="POLYNUCLEOTIDYL TRANSFERASE, RIBONUCLEASE H-LIKE SUPERFAMILY PROTEIN"/>
    <property type="match status" value="1"/>
</dbReference>
<protein>
    <recommendedName>
        <fullName evidence="1">RNase H type-1 domain-containing protein</fullName>
    </recommendedName>
</protein>
<dbReference type="InterPro" id="IPR002156">
    <property type="entry name" value="RNaseH_domain"/>
</dbReference>
<dbReference type="InterPro" id="IPR052929">
    <property type="entry name" value="RNase_H-like_EbsB-rel"/>
</dbReference>
<feature type="domain" description="RNase H type-1" evidence="1">
    <location>
        <begin position="203"/>
        <end position="255"/>
    </location>
</feature>
<dbReference type="GO" id="GO:0003676">
    <property type="term" value="F:nucleic acid binding"/>
    <property type="evidence" value="ECO:0007669"/>
    <property type="project" value="InterPro"/>
</dbReference>
<evidence type="ECO:0000313" key="2">
    <source>
        <dbReference type="EMBL" id="KAG6639486.1"/>
    </source>
</evidence>
<proteinExistence type="predicted"/>
<reference evidence="2" key="1">
    <citation type="submission" date="2020-12" db="EMBL/GenBank/DDBJ databases">
        <title>WGS assembly of Carya illinoinensis cv. Pawnee.</title>
        <authorList>
            <person name="Platts A."/>
            <person name="Shu S."/>
            <person name="Wright S."/>
            <person name="Barry K."/>
            <person name="Edger P."/>
            <person name="Pires J.C."/>
            <person name="Schmutz J."/>
        </authorList>
    </citation>
    <scope>NUCLEOTIDE SEQUENCE</scope>
    <source>
        <tissue evidence="2">Leaf</tissue>
    </source>
</reference>
<organism evidence="2 3">
    <name type="scientific">Carya illinoinensis</name>
    <name type="common">Pecan</name>
    <dbReference type="NCBI Taxonomy" id="32201"/>
    <lineage>
        <taxon>Eukaryota</taxon>
        <taxon>Viridiplantae</taxon>
        <taxon>Streptophyta</taxon>
        <taxon>Embryophyta</taxon>
        <taxon>Tracheophyta</taxon>
        <taxon>Spermatophyta</taxon>
        <taxon>Magnoliopsida</taxon>
        <taxon>eudicotyledons</taxon>
        <taxon>Gunneridae</taxon>
        <taxon>Pentapetalae</taxon>
        <taxon>rosids</taxon>
        <taxon>fabids</taxon>
        <taxon>Fagales</taxon>
        <taxon>Juglandaceae</taxon>
        <taxon>Carya</taxon>
    </lineage>
</organism>
<evidence type="ECO:0000259" key="1">
    <source>
        <dbReference type="Pfam" id="PF13456"/>
    </source>
</evidence>
<dbReference type="AlphaFoldDB" id="A0A8T1P4M3"/>
<gene>
    <name evidence="2" type="ORF">CIPAW_10G104200</name>
</gene>
<sequence length="256" mass="28898">MEGGEWEKHQNVEGQVATSSVTYQIQTPMNTFDIETRVEALIDKVTILWKKEVVAAVFREDEAKLIQSIPLSSKGSCDRRIWEASARGIFSVKSANFLETLLQKRSTGDTSSSGSANGLWKKIWCLNVPGKVKMLLWKCFNIILPTRDNLFRKNIVEVTTMEQVDLAMYNEILTKNSERTAGRQTNESSQPWKPPMWPNYKVNFDAAFDQASGRMGIGVVIRDSEGEVLGCLTTPKEHVSSVFQAESYDLHRAMEL</sequence>
<accession>A0A8T1P4M3</accession>
<dbReference type="PANTHER" id="PTHR47074">
    <property type="entry name" value="BNAC02G40300D PROTEIN"/>
    <property type="match status" value="1"/>
</dbReference>
<comment type="caution">
    <text evidence="2">The sequence shown here is derived from an EMBL/GenBank/DDBJ whole genome shotgun (WGS) entry which is preliminary data.</text>
</comment>
<dbReference type="EMBL" id="CM031818">
    <property type="protein sequence ID" value="KAG6639486.1"/>
    <property type="molecule type" value="Genomic_DNA"/>
</dbReference>